<feature type="region of interest" description="Disordered" evidence="1">
    <location>
        <begin position="173"/>
        <end position="198"/>
    </location>
</feature>
<gene>
    <name evidence="3" type="ORF">I2494_20255</name>
</gene>
<dbReference type="InterPro" id="IPR053861">
    <property type="entry name" value="Phage_Mu_Gp45_N"/>
</dbReference>
<feature type="domain" description="Bacteriophage Mu Gp45 N-terminal" evidence="2">
    <location>
        <begin position="22"/>
        <end position="86"/>
    </location>
</feature>
<evidence type="ECO:0000259" key="2">
    <source>
        <dbReference type="Pfam" id="PF06890"/>
    </source>
</evidence>
<dbReference type="PIRSF" id="PIRSF012337">
    <property type="entry name" value="gp45"/>
    <property type="match status" value="1"/>
</dbReference>
<dbReference type="RefSeq" id="WP_218468763.1">
    <property type="nucleotide sequence ID" value="NZ_JADRCR010000020.1"/>
</dbReference>
<evidence type="ECO:0000256" key="1">
    <source>
        <dbReference type="SAM" id="MobiDB-lite"/>
    </source>
</evidence>
<evidence type="ECO:0000313" key="4">
    <source>
        <dbReference type="Proteomes" id="UP001296921"/>
    </source>
</evidence>
<name>A0ABS1IW80_9GAMM</name>
<dbReference type="InterPro" id="IPR014462">
    <property type="entry name" value="Phage_Mu_Gp45"/>
</dbReference>
<proteinExistence type="predicted"/>
<evidence type="ECO:0000313" key="3">
    <source>
        <dbReference type="EMBL" id="MBK5146004.1"/>
    </source>
</evidence>
<comment type="caution">
    <text evidence="3">The sequence shown here is derived from an EMBL/GenBank/DDBJ whole genome shotgun (WGS) entry which is preliminary data.</text>
</comment>
<accession>A0ABS1IW80</accession>
<dbReference type="Pfam" id="PF06890">
    <property type="entry name" value="Phage_Mu_Gp45"/>
    <property type="match status" value="1"/>
</dbReference>
<dbReference type="Proteomes" id="UP001296921">
    <property type="component" value="Unassembled WGS sequence"/>
</dbReference>
<reference evidence="3 4" key="1">
    <citation type="submission" date="2020-11" db="EMBL/GenBank/DDBJ databases">
        <title>Insectihabitans protaetiae gen. nov. sp. nov. and Insectihabitans allomyrinae sp. nov., isolated from larvae of Protaetia brevitarsis seulensis and Allomyrina dichotoma, respectively.</title>
        <authorList>
            <person name="Lee S.D."/>
            <person name="Byeon Y.-S."/>
            <person name="Kim S.-M."/>
            <person name="Yang H.L."/>
            <person name="Kim I.S."/>
        </authorList>
    </citation>
    <scope>NUCLEOTIDE SEQUENCE [LARGE SCALE GENOMIC DNA]</scope>
    <source>
        <strain evidence="3 4">BWR-B9</strain>
    </source>
</reference>
<protein>
    <submittedName>
        <fullName evidence="3">Phage baseplate assembly protein</fullName>
    </submittedName>
</protein>
<feature type="compositionally biased region" description="Polar residues" evidence="1">
    <location>
        <begin position="183"/>
        <end position="198"/>
    </location>
</feature>
<sequence length="198" mass="21402">MNDFQGRIDRLYRQIKMMIGIGKLTTSSDAGGVQSVQYQTPLEVKGNTPRFCEFGFSSGLPPGSDVVIVSLGGDRSSTAIIASNNQSFRHTGLQPGETVIYNQWGMFVKLTEDGIEIEAKNKPVTVNNATTVTINATEGVEMDTPVLKVTGNIIDNSSSNSKTLKDLRDAYNSHDHDVKNVQGGDSTRTSETTGKVVQ</sequence>
<keyword evidence="4" id="KW-1185">Reference proteome</keyword>
<dbReference type="EMBL" id="JADRCR010000020">
    <property type="protein sequence ID" value="MBK5146004.1"/>
    <property type="molecule type" value="Genomic_DNA"/>
</dbReference>
<organism evidence="3 4">
    <name type="scientific">Limnobaculum allomyrinae</name>
    <dbReference type="NCBI Taxonomy" id="2791986"/>
    <lineage>
        <taxon>Bacteria</taxon>
        <taxon>Pseudomonadati</taxon>
        <taxon>Pseudomonadota</taxon>
        <taxon>Gammaproteobacteria</taxon>
        <taxon>Enterobacterales</taxon>
        <taxon>Budviciaceae</taxon>
        <taxon>Limnobaculum</taxon>
    </lineage>
</organism>